<evidence type="ECO:0000313" key="4">
    <source>
        <dbReference type="Proteomes" id="UP000812982"/>
    </source>
</evidence>
<organism evidence="3 4">
    <name type="scientific">[Mycobacterium] fortunisiensis</name>
    <dbReference type="NCBI Taxonomy" id="2600579"/>
    <lineage>
        <taxon>Bacteria</taxon>
        <taxon>Bacillati</taxon>
        <taxon>Actinomycetota</taxon>
        <taxon>Actinomycetes</taxon>
        <taxon>Mycobacteriales</taxon>
        <taxon>Mycobacteriaceae</taxon>
        <taxon>Mycolicibacterium</taxon>
    </lineage>
</organism>
<proteinExistence type="predicted"/>
<dbReference type="NCBIfam" id="TIGR00696">
    <property type="entry name" value="wecG_tagA_cpsF"/>
    <property type="match status" value="1"/>
</dbReference>
<evidence type="ECO:0000256" key="1">
    <source>
        <dbReference type="ARBA" id="ARBA00022676"/>
    </source>
</evidence>
<dbReference type="RefSeq" id="WP_217160611.1">
    <property type="nucleotide sequence ID" value="NZ_VOMB01000024.1"/>
</dbReference>
<dbReference type="EMBL" id="VOMB01000024">
    <property type="protein sequence ID" value="MBU9766759.1"/>
    <property type="molecule type" value="Genomic_DNA"/>
</dbReference>
<dbReference type="PANTHER" id="PTHR34136">
    <property type="match status" value="1"/>
</dbReference>
<dbReference type="PANTHER" id="PTHR34136:SF1">
    <property type="entry name" value="UDP-N-ACETYL-D-MANNOSAMINURONIC ACID TRANSFERASE"/>
    <property type="match status" value="1"/>
</dbReference>
<name>A0ABS6KTF6_9MYCO</name>
<dbReference type="Proteomes" id="UP000812982">
    <property type="component" value="Unassembled WGS sequence"/>
</dbReference>
<evidence type="ECO:0000256" key="2">
    <source>
        <dbReference type="ARBA" id="ARBA00022679"/>
    </source>
</evidence>
<sequence length="274" mass="29771">MLTLPVRPRMRVGSTSVTRLSADEVVALVRRRLTAPAASPLAIGSVNLDHVHHFRAGRAEVAGGPQWVWVADGAPVAWRGSRLVGAPWPRVTGADLLEPLLDACVQHRVPVGFLGGRPDTHRRLAQVWAQRYPTAEPAWFWSPSRGDVECPLKSAELAGQVRTAGVRTLVVGLGKPRQELWIDRHAARTGADVVLAFGAAADFLAGVVNRAPGGYQRLGLEWLYRLCQEPRRLARRYLVHGLPALLRLRNAVLDTGGATVSHRPDQSGQVGDHA</sequence>
<reference evidence="3 4" key="1">
    <citation type="journal article" date="2021" name="Sci. Rep.">
        <title>Phenotypic and genomic hallmarks of a novel, potentially pathogenic rapidly growing Mycobacterium species related to the Mycobacterium fortuitum complex.</title>
        <authorList>
            <person name="Gharbi R."/>
            <person name="Khanna V."/>
            <person name="Frigui W."/>
            <person name="Mhenni B."/>
            <person name="Brosch R."/>
            <person name="Mardassi H."/>
        </authorList>
    </citation>
    <scope>NUCLEOTIDE SEQUENCE [LARGE SCALE GENOMIC DNA]</scope>
    <source>
        <strain evidence="3 4">TNTM28</strain>
    </source>
</reference>
<dbReference type="InterPro" id="IPR004629">
    <property type="entry name" value="WecG_TagA_CpsF"/>
</dbReference>
<accession>A0ABS6KTF6</accession>
<keyword evidence="2" id="KW-0808">Transferase</keyword>
<protein>
    <submittedName>
        <fullName evidence="3">WecB/TagA/CpsF family glycosyltransferase</fullName>
    </submittedName>
</protein>
<comment type="caution">
    <text evidence="3">The sequence shown here is derived from an EMBL/GenBank/DDBJ whole genome shotgun (WGS) entry which is preliminary data.</text>
</comment>
<dbReference type="Pfam" id="PF03808">
    <property type="entry name" value="Glyco_tran_WecG"/>
    <property type="match status" value="1"/>
</dbReference>
<dbReference type="CDD" id="cd06533">
    <property type="entry name" value="Glyco_transf_WecG_TagA"/>
    <property type="match status" value="1"/>
</dbReference>
<gene>
    <name evidence="3" type="ORF">FR943_23325</name>
</gene>
<keyword evidence="4" id="KW-1185">Reference proteome</keyword>
<evidence type="ECO:0000313" key="3">
    <source>
        <dbReference type="EMBL" id="MBU9766759.1"/>
    </source>
</evidence>
<keyword evidence="1" id="KW-0328">Glycosyltransferase</keyword>